<evidence type="ECO:0000256" key="6">
    <source>
        <dbReference type="ARBA" id="ARBA00023287"/>
    </source>
</evidence>
<dbReference type="SUPFAM" id="SSF110997">
    <property type="entry name" value="Sporulation related repeat"/>
    <property type="match status" value="1"/>
</dbReference>
<evidence type="ECO:0000256" key="7">
    <source>
        <dbReference type="ARBA" id="ARBA00023316"/>
    </source>
</evidence>
<proteinExistence type="inferred from homology"/>
<evidence type="ECO:0000256" key="1">
    <source>
        <dbReference type="ARBA" id="ARBA00001561"/>
    </source>
</evidence>
<comment type="catalytic activity">
    <reaction evidence="1">
        <text>Hydrolyzes the link between N-acetylmuramoyl residues and L-amino acid residues in certain cell-wall glycopeptides.</text>
        <dbReference type="EC" id="3.5.1.28"/>
    </reaction>
</comment>
<dbReference type="Pfam" id="PF01510">
    <property type="entry name" value="Amidase_2"/>
    <property type="match status" value="1"/>
</dbReference>
<dbReference type="InterPro" id="IPR036680">
    <property type="entry name" value="SPOR-like_sf"/>
</dbReference>
<reference evidence="11" key="1">
    <citation type="submission" date="2022-08" db="EMBL/GenBank/DDBJ databases">
        <title>Draft genome sequence of Lysinibacillus sp. strain KH24.</title>
        <authorList>
            <person name="Kanbe H."/>
            <person name="Itoh H."/>
        </authorList>
    </citation>
    <scope>NUCLEOTIDE SEQUENCE</scope>
    <source>
        <strain evidence="11">KH24</strain>
    </source>
</reference>
<dbReference type="Gene3D" id="3.40.80.10">
    <property type="entry name" value="Peptidoglycan recognition protein-like"/>
    <property type="match status" value="1"/>
</dbReference>
<dbReference type="SMART" id="SM00644">
    <property type="entry name" value="Ami_2"/>
    <property type="match status" value="1"/>
</dbReference>
<dbReference type="RefSeq" id="WP_264988887.1">
    <property type="nucleotide sequence ID" value="NZ_BRZA01000002.1"/>
</dbReference>
<evidence type="ECO:0000256" key="5">
    <source>
        <dbReference type="ARBA" id="ARBA00022969"/>
    </source>
</evidence>
<dbReference type="EMBL" id="BRZA01000002">
    <property type="protein sequence ID" value="GLC89144.1"/>
    <property type="molecule type" value="Genomic_DNA"/>
</dbReference>
<evidence type="ECO:0000256" key="9">
    <source>
        <dbReference type="ARBA" id="ARBA00032390"/>
    </source>
</evidence>
<dbReference type="SUPFAM" id="SSF55846">
    <property type="entry name" value="N-acetylmuramoyl-L-alanine amidase-like"/>
    <property type="match status" value="1"/>
</dbReference>
<comment type="similarity">
    <text evidence="2">Belongs to the N-acetylmuramoyl-L-alanine amidase 2 family.</text>
</comment>
<feature type="domain" description="SPOR" evidence="10">
    <location>
        <begin position="167"/>
        <end position="244"/>
    </location>
</feature>
<evidence type="ECO:0000313" key="12">
    <source>
        <dbReference type="Proteomes" id="UP001065593"/>
    </source>
</evidence>
<dbReference type="InterPro" id="IPR007730">
    <property type="entry name" value="SPOR-like_dom"/>
</dbReference>
<dbReference type="InterPro" id="IPR036505">
    <property type="entry name" value="Amidase/PGRP_sf"/>
</dbReference>
<dbReference type="InterPro" id="IPR002502">
    <property type="entry name" value="Amidase_domain"/>
</dbReference>
<keyword evidence="5" id="KW-0749">Sporulation</keyword>
<gene>
    <name evidence="11" type="ORF">LYSBPC_22710</name>
</gene>
<organism evidence="11 12">
    <name type="scientific">Lysinibacillus piscis</name>
    <dbReference type="NCBI Taxonomy" id="2518931"/>
    <lineage>
        <taxon>Bacteria</taxon>
        <taxon>Bacillati</taxon>
        <taxon>Bacillota</taxon>
        <taxon>Bacilli</taxon>
        <taxon>Bacillales</taxon>
        <taxon>Bacillaceae</taxon>
        <taxon>Lysinibacillus</taxon>
    </lineage>
</organism>
<sequence>MITIRQKLVAASKAVMITNGQHNKKKYIVVHETDNTNIGADADAHARLQWNGNSRQASWHWQVDDQEAVQSFEHFWECWGAGTYQGNTEGIQIEICVNQDGNYQKAVQNAAQLIAKIMKEENISIDHVVQHHFFSGKNCPRNLRAGKVKWSQFLDMIRQAHDVPKTPIGTNKYRILTGTYSTKQAVDSAAQLMKIRFGWLVYIEQDGAYYRIKTGTFTGLSAVKQAETKIKTAKLAQLTYILDV</sequence>
<comment type="caution">
    <text evidence="11">The sequence shown here is derived from an EMBL/GenBank/DDBJ whole genome shotgun (WGS) entry which is preliminary data.</text>
</comment>
<dbReference type="PANTHER" id="PTHR30417">
    <property type="entry name" value="N-ACETYLMURAMOYL-L-ALANINE AMIDASE AMID"/>
    <property type="match status" value="1"/>
</dbReference>
<keyword evidence="7" id="KW-0961">Cell wall biogenesis/degradation</keyword>
<protein>
    <recommendedName>
        <fullName evidence="3">N-acetylmuramoyl-L-alanine amidase</fullName>
        <ecNumber evidence="3">3.5.1.28</ecNumber>
    </recommendedName>
    <alternativeName>
        <fullName evidence="9">Autolysin</fullName>
    </alternativeName>
    <alternativeName>
        <fullName evidence="8">Cell wall hydrolase</fullName>
    </alternativeName>
</protein>
<keyword evidence="12" id="KW-1185">Reference proteome</keyword>
<evidence type="ECO:0000256" key="3">
    <source>
        <dbReference type="ARBA" id="ARBA00011901"/>
    </source>
</evidence>
<evidence type="ECO:0000313" key="11">
    <source>
        <dbReference type="EMBL" id="GLC89144.1"/>
    </source>
</evidence>
<accession>A0ABQ5NLH4</accession>
<keyword evidence="4" id="KW-0378">Hydrolase</keyword>
<evidence type="ECO:0000256" key="8">
    <source>
        <dbReference type="ARBA" id="ARBA00030881"/>
    </source>
</evidence>
<dbReference type="CDD" id="cd06583">
    <property type="entry name" value="PGRP"/>
    <property type="match status" value="1"/>
</dbReference>
<evidence type="ECO:0000259" key="10">
    <source>
        <dbReference type="PROSITE" id="PS51724"/>
    </source>
</evidence>
<evidence type="ECO:0000256" key="2">
    <source>
        <dbReference type="ARBA" id="ARBA00007553"/>
    </source>
</evidence>
<name>A0ABQ5NLH4_9BACI</name>
<dbReference type="PANTHER" id="PTHR30417:SF11">
    <property type="entry name" value="N-ACETYLMURAMOYL-L-ALANINE AMIDASE XLYA"/>
    <property type="match status" value="1"/>
</dbReference>
<dbReference type="Proteomes" id="UP001065593">
    <property type="component" value="Unassembled WGS sequence"/>
</dbReference>
<dbReference type="PROSITE" id="PS51724">
    <property type="entry name" value="SPOR"/>
    <property type="match status" value="1"/>
</dbReference>
<dbReference type="EC" id="3.5.1.28" evidence="3"/>
<dbReference type="InterPro" id="IPR051206">
    <property type="entry name" value="NAMLAA_amidase_2"/>
</dbReference>
<evidence type="ECO:0000256" key="4">
    <source>
        <dbReference type="ARBA" id="ARBA00022801"/>
    </source>
</evidence>
<keyword evidence="6" id="KW-0178">Competence</keyword>